<evidence type="ECO:0000256" key="1">
    <source>
        <dbReference type="SAM" id="Coils"/>
    </source>
</evidence>
<dbReference type="SUPFAM" id="SSF46689">
    <property type="entry name" value="Homeodomain-like"/>
    <property type="match status" value="1"/>
</dbReference>
<proteinExistence type="predicted"/>
<dbReference type="KEGG" id="dmi:Desmer_1588"/>
<dbReference type="OrthoDB" id="1652943at2"/>
<keyword evidence="4" id="KW-1185">Reference proteome</keyword>
<organism evidence="2 4">
    <name type="scientific">Desulfosporosinus meridiei (strain ATCC BAA-275 / DSM 13257 / KCTC 12902 / NCIMB 13706 / S10)</name>
    <dbReference type="NCBI Taxonomy" id="768704"/>
    <lineage>
        <taxon>Bacteria</taxon>
        <taxon>Bacillati</taxon>
        <taxon>Bacillota</taxon>
        <taxon>Clostridia</taxon>
        <taxon>Eubacteriales</taxon>
        <taxon>Desulfitobacteriaceae</taxon>
        <taxon>Desulfosporosinus</taxon>
    </lineage>
</organism>
<evidence type="ECO:0000313" key="2">
    <source>
        <dbReference type="EMBL" id="AFQ43568.1"/>
    </source>
</evidence>
<dbReference type="AlphaFoldDB" id="G6G1D2"/>
<feature type="coiled-coil region" evidence="1">
    <location>
        <begin position="99"/>
        <end position="126"/>
    </location>
</feature>
<dbReference type="RefSeq" id="WP_014902487.1">
    <property type="nucleotide sequence ID" value="NC_018515.1"/>
</dbReference>
<dbReference type="STRING" id="768704.Desmer_1588"/>
<dbReference type="HOGENOM" id="CLU_138501_0_0_9"/>
<dbReference type="EMBL" id="CP003629">
    <property type="protein sequence ID" value="AFQ43568.1"/>
    <property type="molecule type" value="Genomic_DNA"/>
</dbReference>
<evidence type="ECO:0000313" key="4">
    <source>
        <dbReference type="Proteomes" id="UP000005262"/>
    </source>
</evidence>
<reference evidence="2 4" key="1">
    <citation type="journal article" date="2012" name="J. Bacteriol.">
        <title>Complete genome sequences of Desulfosporosinus orientis DSM765T, Desulfosporosinus youngiae DSM17734T, Desulfosporosinus meridiei DSM13257T, and Desulfosporosinus acidiphilus DSM22704T.</title>
        <authorList>
            <person name="Pester M."/>
            <person name="Brambilla E."/>
            <person name="Alazard D."/>
            <person name="Rattei T."/>
            <person name="Weinmaier T."/>
            <person name="Han J."/>
            <person name="Lucas S."/>
            <person name="Lapidus A."/>
            <person name="Cheng J.F."/>
            <person name="Goodwin L."/>
            <person name="Pitluck S."/>
            <person name="Peters L."/>
            <person name="Ovchinnikova G."/>
            <person name="Teshima H."/>
            <person name="Detter J.C."/>
            <person name="Han C.S."/>
            <person name="Tapia R."/>
            <person name="Land M.L."/>
            <person name="Hauser L."/>
            <person name="Kyrpides N.C."/>
            <person name="Ivanova N.N."/>
            <person name="Pagani I."/>
            <person name="Huntmann M."/>
            <person name="Wei C.L."/>
            <person name="Davenport K.W."/>
            <person name="Daligault H."/>
            <person name="Chain P.S."/>
            <person name="Chen A."/>
            <person name="Mavromatis K."/>
            <person name="Markowitz V."/>
            <person name="Szeto E."/>
            <person name="Mikhailova N."/>
            <person name="Pati A."/>
            <person name="Wagner M."/>
            <person name="Woyke T."/>
            <person name="Ollivier B."/>
            <person name="Klenk H.P."/>
            <person name="Spring S."/>
            <person name="Loy A."/>
        </authorList>
    </citation>
    <scope>NUCLEOTIDE SEQUENCE [LARGE SCALE GENOMIC DNA]</scope>
    <source>
        <strain evidence="4">ATCC BAA-275 / DSM 13257 / NCIMB 13706 / S10</strain>
        <strain evidence="2">DSM 13257</strain>
    </source>
</reference>
<dbReference type="InterPro" id="IPR009057">
    <property type="entry name" value="Homeodomain-like_sf"/>
</dbReference>
<dbReference type="InterPro" id="IPR046929">
    <property type="entry name" value="HTH_Tnp"/>
</dbReference>
<dbReference type="EMBL" id="CP003629">
    <property type="protein sequence ID" value="AFQ44838.1"/>
    <property type="molecule type" value="Genomic_DNA"/>
</dbReference>
<dbReference type="Proteomes" id="UP000005262">
    <property type="component" value="Chromosome"/>
</dbReference>
<protein>
    <submittedName>
        <fullName evidence="2">Uncharacterized protein</fullName>
    </submittedName>
</protein>
<gene>
    <name evidence="2" type="ordered locus">Desmer_1588</name>
    <name evidence="3" type="ordered locus">Desmer_2949</name>
</gene>
<evidence type="ECO:0000313" key="3">
    <source>
        <dbReference type="EMBL" id="AFQ44838.1"/>
    </source>
</evidence>
<dbReference type="eggNOG" id="COG2963">
    <property type="taxonomic scope" value="Bacteria"/>
</dbReference>
<name>G6G1D2_DESMD</name>
<sequence length="150" mass="17832">MGKNYFTEEQQIELQKNPYIKKASAKSITYTKEFKERFEEEYRAGKLPSQILADMGIDHRILGKKRKNSLVARMKLYELRPEGCEDTRRNNTGRPSTKVLTNTEKIERLEQEIAYLNQENEFLKKNIQMNRQANWEYKRNHPSNTNSSKK</sequence>
<reference evidence="4" key="2">
    <citation type="submission" date="2012-08" db="EMBL/GenBank/DDBJ databases">
        <title>Finished genome of Desulfosporosinus meridiei DSM 13257.</title>
        <authorList>
            <person name="Huntemann M."/>
            <person name="Wei C.-L."/>
            <person name="Han J."/>
            <person name="Detter J.C."/>
            <person name="Han C."/>
            <person name="Davenport K."/>
            <person name="Daligault H."/>
            <person name="Erkkila T."/>
            <person name="Gu W."/>
            <person name="Munk A.C.C."/>
            <person name="Teshima H."/>
            <person name="Xu Y."/>
            <person name="Chain P."/>
            <person name="Tapia R."/>
            <person name="Chen A."/>
            <person name="Krypides N."/>
            <person name="Mavromatis K."/>
            <person name="Markowitz V."/>
            <person name="Szeto E."/>
            <person name="Ivanova N."/>
            <person name="Mikhailova N."/>
            <person name="Ovchinnikova G."/>
            <person name="Pagani I."/>
            <person name="Pati A."/>
            <person name="Goodwin L."/>
            <person name="Peters L."/>
            <person name="Pitluck S."/>
            <person name="Woyke T."/>
            <person name="Pester M."/>
            <person name="Spring S."/>
            <person name="Ollivier B."/>
            <person name="Rattei T."/>
            <person name="Klenk H.-P."/>
            <person name="Wagner M."/>
            <person name="Loy A."/>
        </authorList>
    </citation>
    <scope>NUCLEOTIDE SEQUENCE [LARGE SCALE GENOMIC DNA]</scope>
    <source>
        <strain evidence="4">ATCC BAA-275 / DSM 13257 / NCIMB 13706 / S10</strain>
    </source>
</reference>
<dbReference type="Pfam" id="PF20310">
    <property type="entry name" value="HTH_Tnp_2"/>
    <property type="match status" value="1"/>
</dbReference>
<keyword evidence="1" id="KW-0175">Coiled coil</keyword>
<dbReference type="KEGG" id="dmi:Desmer_2949"/>
<accession>G6G1D2</accession>